<comment type="caution">
    <text evidence="7">The sequence shown here is derived from an EMBL/GenBank/DDBJ whole genome shotgun (WGS) entry which is preliminary data.</text>
</comment>
<keyword evidence="4 6" id="KW-1133">Transmembrane helix</keyword>
<evidence type="ECO:0000256" key="6">
    <source>
        <dbReference type="SAM" id="Phobius"/>
    </source>
</evidence>
<dbReference type="Pfam" id="PF09678">
    <property type="entry name" value="Caa3_CtaG"/>
    <property type="match status" value="1"/>
</dbReference>
<dbReference type="InterPro" id="IPR014108">
    <property type="entry name" value="Caa3-assmbl_CtaG"/>
</dbReference>
<evidence type="ECO:0000256" key="4">
    <source>
        <dbReference type="ARBA" id="ARBA00022989"/>
    </source>
</evidence>
<feature type="transmembrane region" description="Helical" evidence="6">
    <location>
        <begin position="131"/>
        <end position="150"/>
    </location>
</feature>
<proteinExistence type="predicted"/>
<evidence type="ECO:0000313" key="8">
    <source>
        <dbReference type="Proteomes" id="UP000580891"/>
    </source>
</evidence>
<dbReference type="InterPro" id="IPR019108">
    <property type="entry name" value="Caa3_assmbl_CtaG-rel"/>
</dbReference>
<feature type="transmembrane region" description="Helical" evidence="6">
    <location>
        <begin position="92"/>
        <end position="111"/>
    </location>
</feature>
<feature type="transmembrane region" description="Helical" evidence="6">
    <location>
        <begin position="59"/>
        <end position="80"/>
    </location>
</feature>
<name>A0A7V9YY92_9BACL</name>
<feature type="transmembrane region" description="Helical" evidence="6">
    <location>
        <begin position="196"/>
        <end position="222"/>
    </location>
</feature>
<feature type="transmembrane region" description="Helical" evidence="6">
    <location>
        <begin position="270"/>
        <end position="288"/>
    </location>
</feature>
<dbReference type="NCBIfam" id="TIGR02737">
    <property type="entry name" value="caa3_CtaG"/>
    <property type="match status" value="1"/>
</dbReference>
<dbReference type="EMBL" id="JACDUU010000002">
    <property type="protein sequence ID" value="MBA2870676.1"/>
    <property type="molecule type" value="Genomic_DNA"/>
</dbReference>
<feature type="transmembrane region" description="Helical" evidence="6">
    <location>
        <begin position="12"/>
        <end position="39"/>
    </location>
</feature>
<protein>
    <submittedName>
        <fullName evidence="7">Putative membrane protein</fullName>
    </submittedName>
</protein>
<evidence type="ECO:0000256" key="2">
    <source>
        <dbReference type="ARBA" id="ARBA00022475"/>
    </source>
</evidence>
<dbReference type="Proteomes" id="UP000580891">
    <property type="component" value="Unassembled WGS sequence"/>
</dbReference>
<comment type="subcellular location">
    <subcellularLocation>
        <location evidence="1">Cell membrane</location>
        <topology evidence="1">Multi-pass membrane protein</topology>
    </subcellularLocation>
</comment>
<keyword evidence="2" id="KW-1003">Cell membrane</keyword>
<keyword evidence="3 6" id="KW-0812">Transmembrane</keyword>
<evidence type="ECO:0000256" key="1">
    <source>
        <dbReference type="ARBA" id="ARBA00004651"/>
    </source>
</evidence>
<keyword evidence="5 6" id="KW-0472">Membrane</keyword>
<organism evidence="7 8">
    <name type="scientific">[Anoxybacillus] calidus</name>
    <dbReference type="NCBI Taxonomy" id="575178"/>
    <lineage>
        <taxon>Bacteria</taxon>
        <taxon>Bacillati</taxon>
        <taxon>Bacillota</taxon>
        <taxon>Bacilli</taxon>
        <taxon>Bacillales</taxon>
        <taxon>Anoxybacillaceae</taxon>
        <taxon>Paranoxybacillus</taxon>
    </lineage>
</organism>
<keyword evidence="8" id="KW-1185">Reference proteome</keyword>
<sequence length="307" mass="35216">MERIEVKMMASLNMFGFVALWSPFFFLSLLVITWLYFMMVGPWRSRFTNEGPPTRKQKSLFVTGMILLYICKGSPIDLLGHLVFTAHMVQMAILNLVIPQLLILGIPNWMFERMLRIKVVKRTVTFFTKPLVSLILFNGLFSFYHVPFIFDIVKTNVFLHAAVTTIIFVAALMMWWPLVNKLSDWQTLTGIKKVGYIFADGILITPACALIIFAGTPLYATYYDPQAWMKSLELCVPAGTLASLDLAGPQMFMSMSILHDQQLGGVLMKIIQEIVYGTMLFFIFIEWYKKEREKENMDTTISPQPSE</sequence>
<evidence type="ECO:0000256" key="3">
    <source>
        <dbReference type="ARBA" id="ARBA00022692"/>
    </source>
</evidence>
<evidence type="ECO:0000313" key="7">
    <source>
        <dbReference type="EMBL" id="MBA2870676.1"/>
    </source>
</evidence>
<dbReference type="GO" id="GO:0005886">
    <property type="term" value="C:plasma membrane"/>
    <property type="evidence" value="ECO:0007669"/>
    <property type="project" value="UniProtKB-SubCell"/>
</dbReference>
<dbReference type="AlphaFoldDB" id="A0A7V9YY92"/>
<gene>
    <name evidence="7" type="ORF">HNQ85_000946</name>
</gene>
<reference evidence="7 8" key="1">
    <citation type="submission" date="2020-07" db="EMBL/GenBank/DDBJ databases">
        <title>Genomic Encyclopedia of Type Strains, Phase IV (KMG-IV): sequencing the most valuable type-strain genomes for metagenomic binning, comparative biology and taxonomic classification.</title>
        <authorList>
            <person name="Goeker M."/>
        </authorList>
    </citation>
    <scope>NUCLEOTIDE SEQUENCE [LARGE SCALE GENOMIC DNA]</scope>
    <source>
        <strain evidence="7 8">DSM 25220</strain>
    </source>
</reference>
<feature type="transmembrane region" description="Helical" evidence="6">
    <location>
        <begin position="157"/>
        <end position="176"/>
    </location>
</feature>
<evidence type="ECO:0000256" key="5">
    <source>
        <dbReference type="ARBA" id="ARBA00023136"/>
    </source>
</evidence>
<accession>A0A7V9YY92</accession>